<proteinExistence type="predicted"/>
<dbReference type="Proteomes" id="UP000183832">
    <property type="component" value="Unassembled WGS sequence"/>
</dbReference>
<accession>A0A1J1IAJ3</accession>
<gene>
    <name evidence="1" type="ORF">CLUMA_CG010631</name>
</gene>
<name>A0A1J1IAJ3_9DIPT</name>
<dbReference type="AlphaFoldDB" id="A0A1J1IAJ3"/>
<reference evidence="1 2" key="1">
    <citation type="submission" date="2015-04" db="EMBL/GenBank/DDBJ databases">
        <authorList>
            <person name="Syromyatnikov M.Y."/>
            <person name="Popov V.N."/>
        </authorList>
    </citation>
    <scope>NUCLEOTIDE SEQUENCE [LARGE SCALE GENOMIC DNA]</scope>
</reference>
<evidence type="ECO:0000313" key="2">
    <source>
        <dbReference type="Proteomes" id="UP000183832"/>
    </source>
</evidence>
<dbReference type="EMBL" id="CVRI01000047">
    <property type="protein sequence ID" value="CRK97235.1"/>
    <property type="molecule type" value="Genomic_DNA"/>
</dbReference>
<evidence type="ECO:0000313" key="1">
    <source>
        <dbReference type="EMBL" id="CRK97235.1"/>
    </source>
</evidence>
<organism evidence="1 2">
    <name type="scientific">Clunio marinus</name>
    <dbReference type="NCBI Taxonomy" id="568069"/>
    <lineage>
        <taxon>Eukaryota</taxon>
        <taxon>Metazoa</taxon>
        <taxon>Ecdysozoa</taxon>
        <taxon>Arthropoda</taxon>
        <taxon>Hexapoda</taxon>
        <taxon>Insecta</taxon>
        <taxon>Pterygota</taxon>
        <taxon>Neoptera</taxon>
        <taxon>Endopterygota</taxon>
        <taxon>Diptera</taxon>
        <taxon>Nematocera</taxon>
        <taxon>Chironomoidea</taxon>
        <taxon>Chironomidae</taxon>
        <taxon>Clunio</taxon>
    </lineage>
</organism>
<keyword evidence="2" id="KW-1185">Reference proteome</keyword>
<sequence>MNTKSSHLNIIITNTQRYSMMSENVKTFVADKIKKAKLSHHKNVYDNVITIIIDIRIRLNGWKPE</sequence>
<protein>
    <submittedName>
        <fullName evidence="1">CLUMA_CG010631, isoform A</fullName>
    </submittedName>
</protein>